<dbReference type="AlphaFoldDB" id="C7NN44"/>
<dbReference type="HOGENOM" id="CLU_3227745_0_0_2"/>
<organism evidence="1 2">
    <name type="scientific">Halorhabdus utahensis (strain DSM 12940 / JCM 11049 / AX-2)</name>
    <dbReference type="NCBI Taxonomy" id="519442"/>
    <lineage>
        <taxon>Archaea</taxon>
        <taxon>Methanobacteriati</taxon>
        <taxon>Methanobacteriota</taxon>
        <taxon>Stenosarchaea group</taxon>
        <taxon>Halobacteria</taxon>
        <taxon>Halobacteriales</taxon>
        <taxon>Haloarculaceae</taxon>
        <taxon>Halorhabdus</taxon>
    </lineage>
</organism>
<sequence length="43" mass="4941">MSGTPVRDGTDWFQRIVAKAMAPRKLTRFETAAQLHRQLDQLV</sequence>
<keyword evidence="2" id="KW-1185">Reference proteome</keyword>
<evidence type="ECO:0000313" key="2">
    <source>
        <dbReference type="Proteomes" id="UP000002071"/>
    </source>
</evidence>
<reference evidence="1 2" key="1">
    <citation type="journal article" date="2009" name="Stand. Genomic Sci.">
        <title>Complete genome sequence of Halorhabdus utahensis type strain (AX-2).</title>
        <authorList>
            <person name="Anderson I."/>
            <person name="Tindall B.J."/>
            <person name="Pomrenke H."/>
            <person name="Goker M."/>
            <person name="Lapidus A."/>
            <person name="Nolan M."/>
            <person name="Copeland A."/>
            <person name="Glavina Del Rio T."/>
            <person name="Chen F."/>
            <person name="Tice H."/>
            <person name="Cheng J.F."/>
            <person name="Lucas S."/>
            <person name="Chertkov O."/>
            <person name="Bruce D."/>
            <person name="Brettin T."/>
            <person name="Detter J.C."/>
            <person name="Han C."/>
            <person name="Goodwin L."/>
            <person name="Land M."/>
            <person name="Hauser L."/>
            <person name="Chang Y.J."/>
            <person name="Jeffries C.D."/>
            <person name="Pitluck S."/>
            <person name="Pati A."/>
            <person name="Mavromatis K."/>
            <person name="Ivanova N."/>
            <person name="Ovchinnikova G."/>
            <person name="Chen A."/>
            <person name="Palaniappan K."/>
            <person name="Chain P."/>
            <person name="Rohde M."/>
            <person name="Bristow J."/>
            <person name="Eisen J.A."/>
            <person name="Markowitz V."/>
            <person name="Hugenholtz P."/>
            <person name="Kyrpides N.C."/>
            <person name="Klenk H.P."/>
        </authorList>
    </citation>
    <scope>NUCLEOTIDE SEQUENCE [LARGE SCALE GENOMIC DNA]</scope>
    <source>
        <strain evidence="2">DSM 12940 / JCM 11049 / AX-2</strain>
    </source>
</reference>
<dbReference type="Proteomes" id="UP000002071">
    <property type="component" value="Chromosome"/>
</dbReference>
<dbReference type="KEGG" id="hut:Huta_1268"/>
<accession>C7NN44</accession>
<protein>
    <submittedName>
        <fullName evidence="1">Uncharacterized protein</fullName>
    </submittedName>
</protein>
<dbReference type="EMBL" id="CP001687">
    <property type="protein sequence ID" value="ACV11444.1"/>
    <property type="molecule type" value="Genomic_DNA"/>
</dbReference>
<gene>
    <name evidence="1" type="ordered locus">Huta_1268</name>
</gene>
<name>C7NN44_HALUD</name>
<dbReference type="STRING" id="519442.Huta_1268"/>
<proteinExistence type="predicted"/>
<evidence type="ECO:0000313" key="1">
    <source>
        <dbReference type="EMBL" id="ACV11444.1"/>
    </source>
</evidence>